<dbReference type="Proteomes" id="UP000095282">
    <property type="component" value="Unplaced"/>
</dbReference>
<protein>
    <submittedName>
        <fullName evidence="2">Ovule protein</fullName>
    </submittedName>
</protein>
<organism evidence="1 2">
    <name type="scientific">Caenorhabditis tropicalis</name>
    <dbReference type="NCBI Taxonomy" id="1561998"/>
    <lineage>
        <taxon>Eukaryota</taxon>
        <taxon>Metazoa</taxon>
        <taxon>Ecdysozoa</taxon>
        <taxon>Nematoda</taxon>
        <taxon>Chromadorea</taxon>
        <taxon>Rhabditida</taxon>
        <taxon>Rhabditina</taxon>
        <taxon>Rhabditomorpha</taxon>
        <taxon>Rhabditoidea</taxon>
        <taxon>Rhabditidae</taxon>
        <taxon>Peloderinae</taxon>
        <taxon>Caenorhabditis</taxon>
    </lineage>
</organism>
<evidence type="ECO:0000313" key="1">
    <source>
        <dbReference type="Proteomes" id="UP000095282"/>
    </source>
</evidence>
<dbReference type="WBParaSite" id="Csp11.Scaffold630.g18111.t1">
    <property type="protein sequence ID" value="Csp11.Scaffold630.g18111.t1"/>
    <property type="gene ID" value="Csp11.Scaffold630.g18111"/>
</dbReference>
<keyword evidence="1" id="KW-1185">Reference proteome</keyword>
<dbReference type="AlphaFoldDB" id="A0A1I7UPQ7"/>
<reference evidence="2" key="1">
    <citation type="submission" date="2016-11" db="UniProtKB">
        <authorList>
            <consortium name="WormBaseParasite"/>
        </authorList>
    </citation>
    <scope>IDENTIFICATION</scope>
</reference>
<proteinExistence type="predicted"/>
<name>A0A1I7UPQ7_9PELO</name>
<sequence length="80" mass="9850">MQRFLFNPEGKEELPQWVDSRCQNPSTFYSRVLSWDRNKTNWMRLDDGTKAEWKMMWVAVGIVQFEQNRRRFIQIPRKIK</sequence>
<dbReference type="eggNOG" id="ENOG502QVXD">
    <property type="taxonomic scope" value="Eukaryota"/>
</dbReference>
<accession>A0A1I7UPQ7</accession>
<evidence type="ECO:0000313" key="2">
    <source>
        <dbReference type="WBParaSite" id="Csp11.Scaffold630.g18111.t1"/>
    </source>
</evidence>